<accession>A0A8T0Q558</accession>
<evidence type="ECO:0000256" key="1">
    <source>
        <dbReference type="SAM" id="MobiDB-lite"/>
    </source>
</evidence>
<name>A0A8T0Q558_PANVG</name>
<protein>
    <submittedName>
        <fullName evidence="2">Uncharacterized protein</fullName>
    </submittedName>
</protein>
<comment type="caution">
    <text evidence="2">The sequence shown here is derived from an EMBL/GenBank/DDBJ whole genome shotgun (WGS) entry which is preliminary data.</text>
</comment>
<dbReference type="AlphaFoldDB" id="A0A8T0Q558"/>
<gene>
    <name evidence="2" type="ORF">PVAP13_7NG376621</name>
</gene>
<evidence type="ECO:0000313" key="3">
    <source>
        <dbReference type="Proteomes" id="UP000823388"/>
    </source>
</evidence>
<organism evidence="2 3">
    <name type="scientific">Panicum virgatum</name>
    <name type="common">Blackwell switchgrass</name>
    <dbReference type="NCBI Taxonomy" id="38727"/>
    <lineage>
        <taxon>Eukaryota</taxon>
        <taxon>Viridiplantae</taxon>
        <taxon>Streptophyta</taxon>
        <taxon>Embryophyta</taxon>
        <taxon>Tracheophyta</taxon>
        <taxon>Spermatophyta</taxon>
        <taxon>Magnoliopsida</taxon>
        <taxon>Liliopsida</taxon>
        <taxon>Poales</taxon>
        <taxon>Poaceae</taxon>
        <taxon>PACMAD clade</taxon>
        <taxon>Panicoideae</taxon>
        <taxon>Panicodae</taxon>
        <taxon>Paniceae</taxon>
        <taxon>Panicinae</taxon>
        <taxon>Panicum</taxon>
        <taxon>Panicum sect. Hiantes</taxon>
    </lineage>
</organism>
<dbReference type="EMBL" id="CM029050">
    <property type="protein sequence ID" value="KAG2569223.1"/>
    <property type="molecule type" value="Genomic_DNA"/>
</dbReference>
<sequence>MARRHPAGCSARRPDPGSRAASAADLRRPRFSPLSGGLELGPRRPLLCPSGAPPSTCAGRGGGAPADTRAGHSGRAGLRELSCWRWGSCGGRRPRDARRVARLELPLACAPAAEAGLRRPWQGGAVGPSLLVLQRDRRPLALRSKPAPPAHPHLHRRRPTLSRATAHPSLPRRHPAPVVPRSLPRRPGRIWAGLRGRAREVQPHLHRRRYAPSRGPTGPSLLRRHPTPAVAARRSIAPPWTHLGGRKGARPSVPGGGAIQANARRAGGGSQCQVRFACS</sequence>
<feature type="region of interest" description="Disordered" evidence="1">
    <location>
        <begin position="142"/>
        <end position="184"/>
    </location>
</feature>
<reference evidence="2" key="1">
    <citation type="submission" date="2020-05" db="EMBL/GenBank/DDBJ databases">
        <title>WGS assembly of Panicum virgatum.</title>
        <authorList>
            <person name="Lovell J.T."/>
            <person name="Jenkins J."/>
            <person name="Shu S."/>
            <person name="Juenger T.E."/>
            <person name="Schmutz J."/>
        </authorList>
    </citation>
    <scope>NUCLEOTIDE SEQUENCE</scope>
    <source>
        <strain evidence="2">AP13</strain>
    </source>
</reference>
<feature type="region of interest" description="Disordered" evidence="1">
    <location>
        <begin position="239"/>
        <end position="270"/>
    </location>
</feature>
<proteinExistence type="predicted"/>
<keyword evidence="3" id="KW-1185">Reference proteome</keyword>
<evidence type="ECO:0000313" key="2">
    <source>
        <dbReference type="EMBL" id="KAG2569223.1"/>
    </source>
</evidence>
<dbReference type="Proteomes" id="UP000823388">
    <property type="component" value="Chromosome 7N"/>
</dbReference>
<feature type="region of interest" description="Disordered" evidence="1">
    <location>
        <begin position="1"/>
        <end position="73"/>
    </location>
</feature>